<organism evidence="1 2">
    <name type="scientific">Ensifer adhaerens</name>
    <name type="common">Sinorhizobium morelense</name>
    <dbReference type="NCBI Taxonomy" id="106592"/>
    <lineage>
        <taxon>Bacteria</taxon>
        <taxon>Pseudomonadati</taxon>
        <taxon>Pseudomonadota</taxon>
        <taxon>Alphaproteobacteria</taxon>
        <taxon>Hyphomicrobiales</taxon>
        <taxon>Rhizobiaceae</taxon>
        <taxon>Sinorhizobium/Ensifer group</taxon>
        <taxon>Ensifer</taxon>
    </lineage>
</organism>
<comment type="caution">
    <text evidence="1">The sequence shown here is derived from an EMBL/GenBank/DDBJ whole genome shotgun (WGS) entry which is preliminary data.</text>
</comment>
<evidence type="ECO:0000313" key="2">
    <source>
        <dbReference type="Proteomes" id="UP000823773"/>
    </source>
</evidence>
<proteinExistence type="predicted"/>
<protein>
    <submittedName>
        <fullName evidence="1">Iron complex transport system permease protein</fullName>
    </submittedName>
</protein>
<reference evidence="1" key="1">
    <citation type="submission" date="2021-03" db="EMBL/GenBank/DDBJ databases">
        <title>Genomic Encyclopedia of Type Strains, Phase IV (KMG-IV): sequencing the most valuable type-strain genomes for metagenomic binning, comparative biology and taxonomic classification.</title>
        <authorList>
            <person name="Goeker M."/>
        </authorList>
    </citation>
    <scope>NUCLEOTIDE SEQUENCE</scope>
    <source>
        <strain evidence="1">DSM 18131</strain>
    </source>
</reference>
<keyword evidence="2" id="KW-1185">Reference proteome</keyword>
<dbReference type="Proteomes" id="UP000823773">
    <property type="component" value="Unassembled WGS sequence"/>
</dbReference>
<sequence>MFVYSHLPRIAISILAGAALGLAGTLLQQVLRNPLAEPTTLGISTGAQLALVIALLWQPWLLDHGRETVAIAGALLAAAAVFAVARSGQSSPLSLVMAGLVVNMTLGAISGVAVLYNHEYLSELFVWQSGRLEQSGWSQVLFLAPRLACAFIVSLLLTRPLALMELGDEGAQSLGLRMAGFRPVALLVAVALSASVVAAVGVIAFVGLAVPTLVSLAGARRLKERLLWAPAFGGSLLWLADQLVQQVAIGNTTLPTGVATALLGAPLLLVLLPGLRNAAAPPAVSFAAARRLDRPWLAVSMGLAVLGLALLGALAVGKTMGGWTVAGGDAADFVARWRGARVLAALSAGTLLGLAGTMIQRMTGNALASPEILGISSGASLGAIALTVVLPGFGLASLTAATTASAGLTLIIMLAVSRTTEFSPQRLILAGVALGTFVAALSEMLIATGGSSRTFLLSWMSGSTYRVTWDTAIAAACIATVSLFASPLFARWLDVLPLGESSARSLGMNIGQARGCIAVACALMTAGATIVIGPLSFVGLVAPHLARAVGISRALPHLVAAAIAGSTIMVLADWLGRLLIFPWQIPAGLLAALVGGPYFLVLMWRRA</sequence>
<gene>
    <name evidence="1" type="ORF">J2Z19_005798</name>
</gene>
<dbReference type="EMBL" id="JAGGJR010000014">
    <property type="protein sequence ID" value="MBP1876049.1"/>
    <property type="molecule type" value="Genomic_DNA"/>
</dbReference>
<name>A0ACC5T535_ENSAD</name>
<evidence type="ECO:0000313" key="1">
    <source>
        <dbReference type="EMBL" id="MBP1876049.1"/>
    </source>
</evidence>
<accession>A0ACC5T535</accession>